<dbReference type="Proteomes" id="UP000199497">
    <property type="component" value="Unassembled WGS sequence"/>
</dbReference>
<accession>A0A1H0WYB3</accession>
<sequence length="182" mass="19474">MSSGKASSAGNTNAPAELRVRDVVREVMAEVAPEELPLVDGLTQSDDATAVRRLRSRRGRREPLGFGWTDVLVAVTPVVWLTLDQMAQRIATSTVDGSVKGAKAALRKVFRRKTAPARIPPLTPGQLDEVRKRVLETAIQRGLSPERAETVADAVVARLVLATTREDGPGNGSALTADQGDE</sequence>
<dbReference type="AlphaFoldDB" id="A0A1H0WYB3"/>
<protein>
    <submittedName>
        <fullName evidence="1">Uncharacterized protein</fullName>
    </submittedName>
</protein>
<proteinExistence type="predicted"/>
<keyword evidence="2" id="KW-1185">Reference proteome</keyword>
<name>A0A1H0WYB3_9ACTN</name>
<dbReference type="EMBL" id="FNJR01000018">
    <property type="protein sequence ID" value="SDP95691.1"/>
    <property type="molecule type" value="Genomic_DNA"/>
</dbReference>
<evidence type="ECO:0000313" key="1">
    <source>
        <dbReference type="EMBL" id="SDP95691.1"/>
    </source>
</evidence>
<gene>
    <name evidence="1" type="ORF">SAMN04487905_11818</name>
</gene>
<evidence type="ECO:0000313" key="2">
    <source>
        <dbReference type="Proteomes" id="UP000199497"/>
    </source>
</evidence>
<organism evidence="1 2">
    <name type="scientific">Actinopolyspora xinjiangensis</name>
    <dbReference type="NCBI Taxonomy" id="405564"/>
    <lineage>
        <taxon>Bacteria</taxon>
        <taxon>Bacillati</taxon>
        <taxon>Actinomycetota</taxon>
        <taxon>Actinomycetes</taxon>
        <taxon>Actinopolysporales</taxon>
        <taxon>Actinopolysporaceae</taxon>
        <taxon>Actinopolyspora</taxon>
    </lineage>
</organism>
<reference evidence="2" key="1">
    <citation type="submission" date="2016-10" db="EMBL/GenBank/DDBJ databases">
        <authorList>
            <person name="Varghese N."/>
            <person name="Submissions S."/>
        </authorList>
    </citation>
    <scope>NUCLEOTIDE SEQUENCE [LARGE SCALE GENOMIC DNA]</scope>
    <source>
        <strain evidence="2">DSM 46732</strain>
    </source>
</reference>